<dbReference type="InterPro" id="IPR016166">
    <property type="entry name" value="FAD-bd_PCMH"/>
</dbReference>
<feature type="domain" description="FAD-binding PCMH-type" evidence="1">
    <location>
        <begin position="78"/>
        <end position="270"/>
    </location>
</feature>
<comment type="caution">
    <text evidence="2">The sequence shown here is derived from an EMBL/GenBank/DDBJ whole genome shotgun (WGS) entry which is preliminary data.</text>
</comment>
<protein>
    <submittedName>
        <fullName evidence="2">Fad/Fmn-containing dehydrogenase</fullName>
    </submittedName>
</protein>
<dbReference type="InterPro" id="IPR010031">
    <property type="entry name" value="FAD_lactone_oxidase-like"/>
</dbReference>
<dbReference type="Gene3D" id="3.30.465.10">
    <property type="match status" value="1"/>
</dbReference>
<dbReference type="InterPro" id="IPR036318">
    <property type="entry name" value="FAD-bd_PCMH-like_sf"/>
</dbReference>
<accession>A0ABR1VRB7</accession>
<sequence>MCGSPTLTKLQVQLDFLSGNISLEASTESRNSFCRLDLQTSAFALFGMPPVSLRRLVLLLGSASAFPYNTFDGPGFPACNDVAAVYNVTSVDEMVSIVKDAAANGTPVRASGKGHSMPIFPGSDCSLSFVSSFQIKPDDPRTIIIRTENTNKISDLSLEPGAESGSVVIEAGVTFLQLAEYLHDNNASMGYTLVNWNISMAGAAAMGAHRSSIREESGVSAGVLSMDIINGNGEIITVERDDTNDDWLAASTSLGLLGVIARMKFKIYPDFKVFSQQKTLEEDEVLNGDIYGMIAPYATANFWWWPYLKKFHHRYYDEVPLTLSDQEGFQNTFSLTDLEAGAAKSILESGKYLATSNMLAETIFFGLWSKPNFKEKTNWKDISTWPVYGWNYDVLIGGLYPDQKPEWEHGMHGETLEIAFPITQANDMLKRVRKFFDDEWKDKGIVMTSTYRSGINIKFGKAYFDLLGQTTYNTSDGADWSKGAIMFDFPRFKPTACKTLIDEFPCRPHWTKNTREIFQYGKKNIDPDHLARFKAVRKKFDPNNIYKSVLGEIMGFWKASFRT</sequence>
<dbReference type="InterPro" id="IPR006094">
    <property type="entry name" value="Oxid_FAD_bind_N"/>
</dbReference>
<dbReference type="InterPro" id="IPR016169">
    <property type="entry name" value="FAD-bd_PCMH_sub2"/>
</dbReference>
<reference evidence="2 3" key="1">
    <citation type="submission" date="2023-01" db="EMBL/GenBank/DDBJ databases">
        <title>Analysis of 21 Apiospora genomes using comparative genomics revels a genus with tremendous synthesis potential of carbohydrate active enzymes and secondary metabolites.</title>
        <authorList>
            <person name="Sorensen T."/>
        </authorList>
    </citation>
    <scope>NUCLEOTIDE SEQUENCE [LARGE SCALE GENOMIC DNA]</scope>
    <source>
        <strain evidence="2 3">CBS 135458</strain>
    </source>
</reference>
<dbReference type="Pfam" id="PF01565">
    <property type="entry name" value="FAD_binding_4"/>
    <property type="match status" value="1"/>
</dbReference>
<dbReference type="Proteomes" id="UP001480595">
    <property type="component" value="Unassembled WGS sequence"/>
</dbReference>
<organism evidence="2 3">
    <name type="scientific">Apiospora phragmitis</name>
    <dbReference type="NCBI Taxonomy" id="2905665"/>
    <lineage>
        <taxon>Eukaryota</taxon>
        <taxon>Fungi</taxon>
        <taxon>Dikarya</taxon>
        <taxon>Ascomycota</taxon>
        <taxon>Pezizomycotina</taxon>
        <taxon>Sordariomycetes</taxon>
        <taxon>Xylariomycetidae</taxon>
        <taxon>Amphisphaeriales</taxon>
        <taxon>Apiosporaceae</taxon>
        <taxon>Apiospora</taxon>
    </lineage>
</organism>
<dbReference type="PANTHER" id="PTHR43762:SF1">
    <property type="entry name" value="D-ARABINONO-1,4-LACTONE OXIDASE"/>
    <property type="match status" value="1"/>
</dbReference>
<proteinExistence type="predicted"/>
<name>A0ABR1VRB7_9PEZI</name>
<dbReference type="PROSITE" id="PS51387">
    <property type="entry name" value="FAD_PCMH"/>
    <property type="match status" value="1"/>
</dbReference>
<dbReference type="EMBL" id="JAQQWL010000005">
    <property type="protein sequence ID" value="KAK8073799.1"/>
    <property type="molecule type" value="Genomic_DNA"/>
</dbReference>
<keyword evidence="3" id="KW-1185">Reference proteome</keyword>
<evidence type="ECO:0000313" key="3">
    <source>
        <dbReference type="Proteomes" id="UP001480595"/>
    </source>
</evidence>
<dbReference type="SUPFAM" id="SSF56176">
    <property type="entry name" value="FAD-binding/transporter-associated domain-like"/>
    <property type="match status" value="1"/>
</dbReference>
<gene>
    <name evidence="2" type="ORF">PG994_004698</name>
</gene>
<evidence type="ECO:0000313" key="2">
    <source>
        <dbReference type="EMBL" id="KAK8073799.1"/>
    </source>
</evidence>
<evidence type="ECO:0000259" key="1">
    <source>
        <dbReference type="PROSITE" id="PS51387"/>
    </source>
</evidence>
<dbReference type="RefSeq" id="XP_066718274.1">
    <property type="nucleotide sequence ID" value="XM_066856107.1"/>
</dbReference>
<dbReference type="GeneID" id="92089170"/>
<dbReference type="PANTHER" id="PTHR43762">
    <property type="entry name" value="L-GULONOLACTONE OXIDASE"/>
    <property type="match status" value="1"/>
</dbReference>